<protein>
    <submittedName>
        <fullName evidence="1">Uncharacterized protein</fullName>
    </submittedName>
</protein>
<evidence type="ECO:0000313" key="1">
    <source>
        <dbReference type="EMBL" id="CAK5076574.1"/>
    </source>
</evidence>
<keyword evidence="2" id="KW-1185">Reference proteome</keyword>
<comment type="caution">
    <text evidence="1">The sequence shown here is derived from an EMBL/GenBank/DDBJ whole genome shotgun (WGS) entry which is preliminary data.</text>
</comment>
<organism evidence="1 2">
    <name type="scientific">Meloidogyne enterolobii</name>
    <name type="common">Root-knot nematode worm</name>
    <name type="synonym">Meloidogyne mayaguensis</name>
    <dbReference type="NCBI Taxonomy" id="390850"/>
    <lineage>
        <taxon>Eukaryota</taxon>
        <taxon>Metazoa</taxon>
        <taxon>Ecdysozoa</taxon>
        <taxon>Nematoda</taxon>
        <taxon>Chromadorea</taxon>
        <taxon>Rhabditida</taxon>
        <taxon>Tylenchina</taxon>
        <taxon>Tylenchomorpha</taxon>
        <taxon>Tylenchoidea</taxon>
        <taxon>Meloidogynidae</taxon>
        <taxon>Meloidogyninae</taxon>
        <taxon>Meloidogyne</taxon>
    </lineage>
</organism>
<sequence length="729" mass="82598">MISFDEVSEADEEFFGNENVSVSEKNAESEEQEQQDQFDENLEDFDYNEMEELNDLGEEFSEDKAEARAKKKARKAAKRLKKEAKRLRREKRHKIKLNKKNAFEETLNEENISNDDIDTKKRVKTSKSEEIKRHKRKKAEKKKEKHIKHKKRKRKHVTEELNEDLSKEEMEEEEEGRIETKKLRSNFESESRASHHSDRSFSPPHSPRTRSPTKSTERNRSQSSHSRASSSSSKRSSSTLSHSKDTKRSYTSESSDDEKKEKAPKLRDYGPDVSSWRMYEIEKEKAAQAASSFPLSSRGRNPNLVSTLRKPYVPGGGRKALAYFKAAARGRGRGRGTFLPGMRARGRGRGRGRGIMRFYGPLRPKSDYLDSSGKIDRKKLLEIATQNATKLAMEGKLPKGEELLEAIKTKSMEQLATISKQMEDEQLKVSSAPVPFVRWMSSTFALALEQQNSNSSAPLLRPKRGFLPSDNTAHLMEKVSSSEDEADKEELFQRRHESWKQRTEKRAKEREAEEAEEDSEKYIGVTKGGQPFKRSGPMLGFRDIKIKITPSQSGFSSTTISSTSTLPPPPPLPSIQKLLPNITDIGLEFFKIFLIYTYRSSFPSSSESYMVGFTSKSSSSIFSDTITAQRSNLHIPTQEFQQQQILQITSLFMDKPSTTSSVTSLASMLVPPPPIPPSLPPAPIPPFLLDKTKKTFEQFSSSSHSESLSDVFCTPLLPPPPAPPLLMPK</sequence>
<gene>
    <name evidence="1" type="ORF">MENTE1834_LOCUS23441</name>
</gene>
<proteinExistence type="predicted"/>
<evidence type="ECO:0000313" key="2">
    <source>
        <dbReference type="Proteomes" id="UP001497535"/>
    </source>
</evidence>
<dbReference type="EMBL" id="CAVMJV010000030">
    <property type="protein sequence ID" value="CAK5076574.1"/>
    <property type="molecule type" value="Genomic_DNA"/>
</dbReference>
<accession>A0ACB0ZDD6</accession>
<dbReference type="Proteomes" id="UP001497535">
    <property type="component" value="Unassembled WGS sequence"/>
</dbReference>
<name>A0ACB0ZDD6_MELEN</name>
<reference evidence="1" key="1">
    <citation type="submission" date="2023-11" db="EMBL/GenBank/DDBJ databases">
        <authorList>
            <person name="Poullet M."/>
        </authorList>
    </citation>
    <scope>NUCLEOTIDE SEQUENCE</scope>
    <source>
        <strain evidence="1">E1834</strain>
    </source>
</reference>